<dbReference type="RefSeq" id="WP_112926136.1">
    <property type="nucleotide sequence ID" value="NZ_CP029556.1"/>
</dbReference>
<dbReference type="GO" id="GO:0005737">
    <property type="term" value="C:cytoplasm"/>
    <property type="evidence" value="ECO:0007669"/>
    <property type="project" value="TreeGrafter"/>
</dbReference>
<dbReference type="Pfam" id="PF00226">
    <property type="entry name" value="DnaJ"/>
    <property type="match status" value="1"/>
</dbReference>
<dbReference type="CDD" id="cd06257">
    <property type="entry name" value="DnaJ"/>
    <property type="match status" value="1"/>
</dbReference>
<keyword evidence="5" id="KW-1185">Reference proteome</keyword>
<dbReference type="PROSITE" id="PS50076">
    <property type="entry name" value="DNAJ_2"/>
    <property type="match status" value="1"/>
</dbReference>
<evidence type="ECO:0000256" key="2">
    <source>
        <dbReference type="SAM" id="MobiDB-lite"/>
    </source>
</evidence>
<dbReference type="InterPro" id="IPR008971">
    <property type="entry name" value="HSP40/DnaJ_pept-bd"/>
</dbReference>
<name>A0A344J4G1_9GAMM</name>
<dbReference type="GO" id="GO:0051082">
    <property type="term" value="F:unfolded protein binding"/>
    <property type="evidence" value="ECO:0007669"/>
    <property type="project" value="InterPro"/>
</dbReference>
<dbReference type="PANTHER" id="PTHR43096">
    <property type="entry name" value="DNAJ HOMOLOG 1, MITOCHONDRIAL-RELATED"/>
    <property type="match status" value="1"/>
</dbReference>
<dbReference type="SMART" id="SM00271">
    <property type="entry name" value="DnaJ"/>
    <property type="match status" value="1"/>
</dbReference>
<gene>
    <name evidence="4" type="ORF">DCD74_03760</name>
</gene>
<dbReference type="InterPro" id="IPR001623">
    <property type="entry name" value="DnaJ_domain"/>
</dbReference>
<accession>A0A344J4G1</accession>
<dbReference type="InterPro" id="IPR018253">
    <property type="entry name" value="DnaJ_domain_CS"/>
</dbReference>
<protein>
    <submittedName>
        <fullName evidence="4">Cytochrome C biogenesis protein</fullName>
    </submittedName>
</protein>
<evidence type="ECO:0000313" key="4">
    <source>
        <dbReference type="EMBL" id="AXA83921.1"/>
    </source>
</evidence>
<dbReference type="InterPro" id="IPR036869">
    <property type="entry name" value="J_dom_sf"/>
</dbReference>
<dbReference type="AlphaFoldDB" id="A0A344J4G1"/>
<dbReference type="Proteomes" id="UP000251842">
    <property type="component" value="Chromosome"/>
</dbReference>
<dbReference type="SUPFAM" id="SSF46565">
    <property type="entry name" value="Chaperone J-domain"/>
    <property type="match status" value="1"/>
</dbReference>
<reference evidence="5" key="1">
    <citation type="submission" date="2018-05" db="EMBL/GenBank/DDBJ databases">
        <title>Luteimonas pekinense sp. nov., isolated from human Meibomian gland secretions, Beijing, China.</title>
        <authorList>
            <person name="Wen T."/>
            <person name="Bai H."/>
            <person name="Lv H."/>
        </authorList>
    </citation>
    <scope>NUCLEOTIDE SEQUENCE [LARGE SCALE GENOMIC DNA]</scope>
    <source>
        <strain evidence="5">83-4</strain>
    </source>
</reference>
<feature type="region of interest" description="Disordered" evidence="2">
    <location>
        <begin position="127"/>
        <end position="150"/>
    </location>
</feature>
<evidence type="ECO:0000313" key="5">
    <source>
        <dbReference type="Proteomes" id="UP000251842"/>
    </source>
</evidence>
<dbReference type="PROSITE" id="PS00636">
    <property type="entry name" value="DNAJ_1"/>
    <property type="match status" value="1"/>
</dbReference>
<dbReference type="SUPFAM" id="SSF49493">
    <property type="entry name" value="HSP40/DnaJ peptide-binding domain"/>
    <property type="match status" value="2"/>
</dbReference>
<dbReference type="Gene3D" id="1.10.287.110">
    <property type="entry name" value="DnaJ domain"/>
    <property type="match status" value="1"/>
</dbReference>
<organism evidence="4 5">
    <name type="scientific">Solilutibacter oculi</name>
    <dbReference type="NCBI Taxonomy" id="2698682"/>
    <lineage>
        <taxon>Bacteria</taxon>
        <taxon>Pseudomonadati</taxon>
        <taxon>Pseudomonadota</taxon>
        <taxon>Gammaproteobacteria</taxon>
        <taxon>Lysobacterales</taxon>
        <taxon>Lysobacteraceae</taxon>
        <taxon>Solilutibacter</taxon>
    </lineage>
</organism>
<evidence type="ECO:0000259" key="3">
    <source>
        <dbReference type="PROSITE" id="PS50076"/>
    </source>
</evidence>
<dbReference type="InterPro" id="IPR002939">
    <property type="entry name" value="DnaJ_C"/>
</dbReference>
<dbReference type="PRINTS" id="PR00625">
    <property type="entry name" value="JDOMAIN"/>
</dbReference>
<dbReference type="Pfam" id="PF01556">
    <property type="entry name" value="DnaJ_C"/>
    <property type="match status" value="1"/>
</dbReference>
<sequence>MQFKDYYETLGVEPGAGEAEIKTAYRRMARKYHPDVSKEAGAEEKFKAVNEAYEALRDPQKRAAYDQLRARGYRPGDEMPPPGGGFGGGYGGQGGHGAGDYDFDEIFAGGGAGGGFSDFFEQVFGRGGFGGAQRGGPRPQPGQAPRGDTRARLSVPLEAVYRGDSVRIGVNGKSLDVKMPKGIKPGQAIRLKGQGTHGDLLLEIEYAAHPQFEVDGRNLIHVLAVTPWQAALGDVATVPTLGGPVELKIPAGSEAGRKLRLRGRGLPGAAPGDQIVEIEIVAPAPHNERQRAAYEDLKSAFSAD</sequence>
<keyword evidence="1" id="KW-0143">Chaperone</keyword>
<dbReference type="OrthoDB" id="9779889at2"/>
<feature type="domain" description="J" evidence="3">
    <location>
        <begin position="5"/>
        <end position="69"/>
    </location>
</feature>
<dbReference type="Gene3D" id="2.60.260.20">
    <property type="entry name" value="Urease metallochaperone UreE, N-terminal domain"/>
    <property type="match status" value="2"/>
</dbReference>
<dbReference type="PANTHER" id="PTHR43096:SF52">
    <property type="entry name" value="DNAJ HOMOLOG 1, MITOCHONDRIAL-RELATED"/>
    <property type="match status" value="1"/>
</dbReference>
<dbReference type="GO" id="GO:0042026">
    <property type="term" value="P:protein refolding"/>
    <property type="evidence" value="ECO:0007669"/>
    <property type="project" value="TreeGrafter"/>
</dbReference>
<proteinExistence type="predicted"/>
<dbReference type="KEGG" id="lue:DCD74_03760"/>
<dbReference type="FunFam" id="2.60.260.20:FF:000013">
    <property type="entry name" value="DnaJ subfamily B member 11"/>
    <property type="match status" value="1"/>
</dbReference>
<evidence type="ECO:0000256" key="1">
    <source>
        <dbReference type="ARBA" id="ARBA00023186"/>
    </source>
</evidence>
<dbReference type="CDD" id="cd10747">
    <property type="entry name" value="DnaJ_C"/>
    <property type="match status" value="1"/>
</dbReference>
<feature type="compositionally biased region" description="Low complexity" evidence="2">
    <location>
        <begin position="135"/>
        <end position="146"/>
    </location>
</feature>
<dbReference type="EMBL" id="CP029556">
    <property type="protein sequence ID" value="AXA83921.1"/>
    <property type="molecule type" value="Genomic_DNA"/>
</dbReference>